<dbReference type="EMBL" id="GBRH01180295">
    <property type="protein sequence ID" value="JAE17601.1"/>
    <property type="molecule type" value="Transcribed_RNA"/>
</dbReference>
<accession>A0A0A9G515</accession>
<reference evidence="1" key="2">
    <citation type="journal article" date="2015" name="Data Brief">
        <title>Shoot transcriptome of the giant reed, Arundo donax.</title>
        <authorList>
            <person name="Barrero R.A."/>
            <person name="Guerrero F.D."/>
            <person name="Moolhuijzen P."/>
            <person name="Goolsby J.A."/>
            <person name="Tidwell J."/>
            <person name="Bellgard S.E."/>
            <person name="Bellgard M.I."/>
        </authorList>
    </citation>
    <scope>NUCLEOTIDE SEQUENCE</scope>
    <source>
        <tissue evidence="1">Shoot tissue taken approximately 20 cm above the soil surface</tissue>
    </source>
</reference>
<organism evidence="1">
    <name type="scientific">Arundo donax</name>
    <name type="common">Giant reed</name>
    <name type="synonym">Donax arundinaceus</name>
    <dbReference type="NCBI Taxonomy" id="35708"/>
    <lineage>
        <taxon>Eukaryota</taxon>
        <taxon>Viridiplantae</taxon>
        <taxon>Streptophyta</taxon>
        <taxon>Embryophyta</taxon>
        <taxon>Tracheophyta</taxon>
        <taxon>Spermatophyta</taxon>
        <taxon>Magnoliopsida</taxon>
        <taxon>Liliopsida</taxon>
        <taxon>Poales</taxon>
        <taxon>Poaceae</taxon>
        <taxon>PACMAD clade</taxon>
        <taxon>Arundinoideae</taxon>
        <taxon>Arundineae</taxon>
        <taxon>Arundo</taxon>
    </lineage>
</organism>
<dbReference type="AlphaFoldDB" id="A0A0A9G515"/>
<sequence>MPGLRKQSSMNIKQIYKVIQSIWYGFSKYMYYWKPEKYNLVYTIEEMGFKF</sequence>
<reference evidence="1" key="1">
    <citation type="submission" date="2014-09" db="EMBL/GenBank/DDBJ databases">
        <authorList>
            <person name="Magalhaes I.L.F."/>
            <person name="Oliveira U."/>
            <person name="Santos F.R."/>
            <person name="Vidigal T.H.D.A."/>
            <person name="Brescovit A.D."/>
            <person name="Santos A.J."/>
        </authorList>
    </citation>
    <scope>NUCLEOTIDE SEQUENCE</scope>
    <source>
        <tissue evidence="1">Shoot tissue taken approximately 20 cm above the soil surface</tissue>
    </source>
</reference>
<evidence type="ECO:0000313" key="1">
    <source>
        <dbReference type="EMBL" id="JAE17601.1"/>
    </source>
</evidence>
<name>A0A0A9G515_ARUDO</name>
<protein>
    <submittedName>
        <fullName evidence="1">Uncharacterized protein</fullName>
    </submittedName>
</protein>
<proteinExistence type="predicted"/>